<keyword evidence="12" id="KW-1185">Reference proteome</keyword>
<sequence length="519" mass="58597">MQAQLIGDITSCKMCSIAAREHLKYMCCRCCSKTQQKIWVFGTATVFLVLGLVGIICGPSLIMDMIYKMLPLKEGGRTYDKWANTPVPIYMAMYLYNWTNTEDVRVKGVKPNFERVGPYVFREERIKQNITWYPNNTVSFMPQRFWYFEPDMSGGTLEDKITCPHLPTIAASNIARDFPKVIKVFFNIALNSNGGALYQTHTADEWLFKGFYDEFLDYAMKLNNSMTGDIKDNHFAWFLHRNGSADFEGIFTINTGAEDLREMGELKLWNGVNHTGYFKDECGRVNGSTSDLFVPNRKPDEWITIFMKDTCRIINLVPSGRTTIEGIEGIRYETKPDTYDSGTLNPDMKCYCPRELMPNNCPKHGATDIRSCADGAPMFMSHPGFLYADPSYANTTTGTKADPEKDVFFITMEPKLGVPLDVNVAIQISLYIQPDRDISLLRGIPSFYAPLFTINSIAKITPDIAKEVKLALNIPNIGLYTGIGITCLAVLIASVGIFVTVTKRWYEPIGDENTIINNH</sequence>
<accession>A0A9J7D0D2</accession>
<dbReference type="GO" id="GO:0005044">
    <property type="term" value="F:scavenger receptor activity"/>
    <property type="evidence" value="ECO:0007669"/>
    <property type="project" value="TreeGrafter"/>
</dbReference>
<dbReference type="PRINTS" id="PR01609">
    <property type="entry name" value="CD36FAMILY"/>
</dbReference>
<dbReference type="VEuPathDB" id="VectorBase:MDOMA2_005452"/>
<evidence type="ECO:0000256" key="2">
    <source>
        <dbReference type="ARBA" id="ARBA00010532"/>
    </source>
</evidence>
<keyword evidence="8" id="KW-0675">Receptor</keyword>
<feature type="disulfide bond" evidence="10">
    <location>
        <begin position="352"/>
        <end position="361"/>
    </location>
</feature>
<keyword evidence="7 10" id="KW-1015">Disulfide bond</keyword>
<keyword evidence="4 11" id="KW-0812">Transmembrane</keyword>
<feature type="disulfide bond" evidence="10">
    <location>
        <begin position="311"/>
        <end position="372"/>
    </location>
</feature>
<keyword evidence="9" id="KW-0325">Glycoprotein</keyword>
<dbReference type="PRINTS" id="PR01610">
    <property type="entry name" value="CD36ANTIGEN"/>
</dbReference>
<keyword evidence="5 11" id="KW-1133">Transmembrane helix</keyword>
<evidence type="ECO:0000313" key="12">
    <source>
        <dbReference type="Proteomes" id="UP001652621"/>
    </source>
</evidence>
<dbReference type="GO" id="GO:0005886">
    <property type="term" value="C:plasma membrane"/>
    <property type="evidence" value="ECO:0007669"/>
    <property type="project" value="UniProtKB-SubCell"/>
</dbReference>
<comment type="similarity">
    <text evidence="2">Belongs to the CD36 family.</text>
</comment>
<comment type="subcellular location">
    <subcellularLocation>
        <location evidence="1">Cell membrane</location>
        <topology evidence="1">Multi-pass membrane protein</topology>
    </subcellularLocation>
</comment>
<evidence type="ECO:0000256" key="8">
    <source>
        <dbReference type="ARBA" id="ARBA00023170"/>
    </source>
</evidence>
<keyword evidence="6 11" id="KW-0472">Membrane</keyword>
<evidence type="ECO:0000256" key="5">
    <source>
        <dbReference type="ARBA" id="ARBA00022989"/>
    </source>
</evidence>
<dbReference type="InterPro" id="IPR002159">
    <property type="entry name" value="CD36_fam"/>
</dbReference>
<evidence type="ECO:0000256" key="6">
    <source>
        <dbReference type="ARBA" id="ARBA00023136"/>
    </source>
</evidence>
<gene>
    <name evidence="13" type="primary">LOC101892920</name>
</gene>
<dbReference type="KEGG" id="mde:101892920"/>
<dbReference type="InterPro" id="IPR005428">
    <property type="entry name" value="CD36/SCARB1/SNMP1"/>
</dbReference>
<dbReference type="GO" id="GO:0005737">
    <property type="term" value="C:cytoplasm"/>
    <property type="evidence" value="ECO:0007669"/>
    <property type="project" value="TreeGrafter"/>
</dbReference>
<reference evidence="13" key="1">
    <citation type="submission" date="2025-08" db="UniProtKB">
        <authorList>
            <consortium name="RefSeq"/>
        </authorList>
    </citation>
    <scope>IDENTIFICATION</scope>
    <source>
        <strain evidence="13">Aabys</strain>
        <tissue evidence="13">Whole body</tissue>
    </source>
</reference>
<feature type="transmembrane region" description="Helical" evidence="11">
    <location>
        <begin position="38"/>
        <end position="62"/>
    </location>
</feature>
<organism evidence="12 13">
    <name type="scientific">Musca domestica</name>
    <name type="common">House fly</name>
    <dbReference type="NCBI Taxonomy" id="7370"/>
    <lineage>
        <taxon>Eukaryota</taxon>
        <taxon>Metazoa</taxon>
        <taxon>Ecdysozoa</taxon>
        <taxon>Arthropoda</taxon>
        <taxon>Hexapoda</taxon>
        <taxon>Insecta</taxon>
        <taxon>Pterygota</taxon>
        <taxon>Neoptera</taxon>
        <taxon>Endopterygota</taxon>
        <taxon>Diptera</taxon>
        <taxon>Brachycera</taxon>
        <taxon>Muscomorpha</taxon>
        <taxon>Muscoidea</taxon>
        <taxon>Muscidae</taxon>
        <taxon>Musca</taxon>
    </lineage>
</organism>
<dbReference type="Proteomes" id="UP001652621">
    <property type="component" value="Unplaced"/>
</dbReference>
<evidence type="ECO:0000313" key="13">
    <source>
        <dbReference type="RefSeq" id="XP_005188603.2"/>
    </source>
</evidence>
<proteinExistence type="inferred from homology"/>
<evidence type="ECO:0000256" key="7">
    <source>
        <dbReference type="ARBA" id="ARBA00023157"/>
    </source>
</evidence>
<feature type="transmembrane region" description="Helical" evidence="11">
    <location>
        <begin position="477"/>
        <end position="499"/>
    </location>
</feature>
<dbReference type="PANTHER" id="PTHR11923:SF114">
    <property type="entry name" value="FI02050P-RELATED"/>
    <property type="match status" value="1"/>
</dbReference>
<evidence type="ECO:0000256" key="9">
    <source>
        <dbReference type="ARBA" id="ARBA00023180"/>
    </source>
</evidence>
<keyword evidence="3" id="KW-1003">Cell membrane</keyword>
<dbReference type="OrthoDB" id="514335at2759"/>
<protein>
    <submittedName>
        <fullName evidence="13">Protein croquemort isoform X1</fullName>
    </submittedName>
</protein>
<evidence type="ECO:0000256" key="10">
    <source>
        <dbReference type="PIRSR" id="PIRSR605428-52"/>
    </source>
</evidence>
<evidence type="ECO:0000256" key="4">
    <source>
        <dbReference type="ARBA" id="ARBA00022692"/>
    </source>
</evidence>
<dbReference type="GeneID" id="101892920"/>
<evidence type="ECO:0000256" key="1">
    <source>
        <dbReference type="ARBA" id="ARBA00004651"/>
    </source>
</evidence>
<dbReference type="PANTHER" id="PTHR11923">
    <property type="entry name" value="SCAVENGER RECEPTOR CLASS B TYPE-1 SR-B1"/>
    <property type="match status" value="1"/>
</dbReference>
<evidence type="ECO:0000256" key="3">
    <source>
        <dbReference type="ARBA" id="ARBA00022475"/>
    </source>
</evidence>
<dbReference type="Pfam" id="PF01130">
    <property type="entry name" value="CD36"/>
    <property type="match status" value="1"/>
</dbReference>
<name>A0A9J7D0D2_MUSDO</name>
<evidence type="ECO:0000256" key="11">
    <source>
        <dbReference type="SAM" id="Phobius"/>
    </source>
</evidence>
<feature type="disulfide bond" evidence="10">
    <location>
        <begin position="282"/>
        <end position="350"/>
    </location>
</feature>
<dbReference type="AlphaFoldDB" id="A0A9J7D0D2"/>
<dbReference type="RefSeq" id="XP_005188603.2">
    <property type="nucleotide sequence ID" value="XM_005188546.4"/>
</dbReference>